<dbReference type="InterPro" id="IPR000868">
    <property type="entry name" value="Isochorismatase-like_dom"/>
</dbReference>
<dbReference type="Gene3D" id="3.40.50.850">
    <property type="entry name" value="Isochorismatase-like"/>
    <property type="match status" value="1"/>
</dbReference>
<dbReference type="PANTHER" id="PTHR43540:SF15">
    <property type="entry name" value="BLR5631 PROTEIN"/>
    <property type="match status" value="1"/>
</dbReference>
<dbReference type="InterPro" id="IPR050272">
    <property type="entry name" value="Isochorismatase-like_hydrls"/>
</dbReference>
<feature type="domain" description="Isochorismatase-like" evidence="2">
    <location>
        <begin position="24"/>
        <end position="163"/>
    </location>
</feature>
<evidence type="ECO:0000313" key="3">
    <source>
        <dbReference type="EMBL" id="MDQ7247874.1"/>
    </source>
</evidence>
<dbReference type="EC" id="3.-.-.-" evidence="3"/>
<dbReference type="GO" id="GO:0016787">
    <property type="term" value="F:hydrolase activity"/>
    <property type="evidence" value="ECO:0007669"/>
    <property type="project" value="UniProtKB-KW"/>
</dbReference>
<proteinExistence type="predicted"/>
<dbReference type="PANTHER" id="PTHR43540">
    <property type="entry name" value="PEROXYUREIDOACRYLATE/UREIDOACRYLATE AMIDOHYDROLASE-RELATED"/>
    <property type="match status" value="1"/>
</dbReference>
<protein>
    <submittedName>
        <fullName evidence="3">Cysteine hydrolase family protein</fullName>
        <ecNumber evidence="3">3.-.-.-</ecNumber>
    </submittedName>
</protein>
<dbReference type="RefSeq" id="WP_379955315.1">
    <property type="nucleotide sequence ID" value="NZ_JAUYVI010000003.1"/>
</dbReference>
<dbReference type="Proteomes" id="UP001230156">
    <property type="component" value="Unassembled WGS sequence"/>
</dbReference>
<dbReference type="EMBL" id="JAUYVI010000003">
    <property type="protein sequence ID" value="MDQ7247874.1"/>
    <property type="molecule type" value="Genomic_DNA"/>
</dbReference>
<dbReference type="Pfam" id="PF00857">
    <property type="entry name" value="Isochorismatase"/>
    <property type="match status" value="1"/>
</dbReference>
<gene>
    <name evidence="3" type="ORF">Q8A70_09360</name>
</gene>
<name>A0ABU0YJH8_9PROT</name>
<comment type="caution">
    <text evidence="3">The sequence shown here is derived from an EMBL/GenBank/DDBJ whole genome shotgun (WGS) entry which is preliminary data.</text>
</comment>
<keyword evidence="4" id="KW-1185">Reference proteome</keyword>
<evidence type="ECO:0000313" key="4">
    <source>
        <dbReference type="Proteomes" id="UP001230156"/>
    </source>
</evidence>
<dbReference type="CDD" id="cd01014">
    <property type="entry name" value="nicotinamidase_related"/>
    <property type="match status" value="1"/>
</dbReference>
<keyword evidence="1 3" id="KW-0378">Hydrolase</keyword>
<sequence length="195" mass="20236">MTPPKTLRDHAGIAWPAAGFDDAVLLLIDAQREYTDGKLRLHGIDAAVEAVAGLLDRARRAGTPIVHVAQNGRPGSALFDPEGPMSRFIAGIGPGAGEATIVKSLPNAFAKTDLDATLKATGRTNLIVAGFMTHMCISATTRVATDLGYRATVIAGATATRDLPDGNGGVIDAATVQRVALAELGDRFATVVPRL</sequence>
<evidence type="ECO:0000259" key="2">
    <source>
        <dbReference type="Pfam" id="PF00857"/>
    </source>
</evidence>
<accession>A0ABU0YJH8</accession>
<dbReference type="SUPFAM" id="SSF52499">
    <property type="entry name" value="Isochorismatase-like hydrolases"/>
    <property type="match status" value="1"/>
</dbReference>
<organism evidence="3 4">
    <name type="scientific">Dongia sedimenti</name>
    <dbReference type="NCBI Taxonomy" id="3064282"/>
    <lineage>
        <taxon>Bacteria</taxon>
        <taxon>Pseudomonadati</taxon>
        <taxon>Pseudomonadota</taxon>
        <taxon>Alphaproteobacteria</taxon>
        <taxon>Rhodospirillales</taxon>
        <taxon>Dongiaceae</taxon>
        <taxon>Dongia</taxon>
    </lineage>
</organism>
<reference evidence="4" key="1">
    <citation type="submission" date="2023-08" db="EMBL/GenBank/DDBJ databases">
        <title>Rhodospirillaceae gen. nov., a novel taxon isolated from the Yangtze River Yuezi River estuary sludge.</title>
        <authorList>
            <person name="Ruan L."/>
        </authorList>
    </citation>
    <scope>NUCLEOTIDE SEQUENCE [LARGE SCALE GENOMIC DNA]</scope>
    <source>
        <strain evidence="4">R-7</strain>
    </source>
</reference>
<evidence type="ECO:0000256" key="1">
    <source>
        <dbReference type="ARBA" id="ARBA00022801"/>
    </source>
</evidence>
<dbReference type="InterPro" id="IPR036380">
    <property type="entry name" value="Isochorismatase-like_sf"/>
</dbReference>